<dbReference type="Proteomes" id="UP000236311">
    <property type="component" value="Unassembled WGS sequence"/>
</dbReference>
<dbReference type="EMBL" id="OFSM01000042">
    <property type="protein sequence ID" value="SOY32219.1"/>
    <property type="molecule type" value="Genomic_DNA"/>
</dbReference>
<feature type="region of interest" description="Disordered" evidence="1">
    <location>
        <begin position="196"/>
        <end position="229"/>
    </location>
</feature>
<dbReference type="RefSeq" id="WP_207656188.1">
    <property type="nucleotide sequence ID" value="NZ_JANJZD010000047.1"/>
</dbReference>
<evidence type="ECO:0000313" key="2">
    <source>
        <dbReference type="EMBL" id="SOY32219.1"/>
    </source>
</evidence>
<feature type="compositionally biased region" description="Basic and acidic residues" evidence="1">
    <location>
        <begin position="206"/>
        <end position="216"/>
    </location>
</feature>
<organism evidence="2 3">
    <name type="scientific">Acetatifactor muris</name>
    <dbReference type="NCBI Taxonomy" id="879566"/>
    <lineage>
        <taxon>Bacteria</taxon>
        <taxon>Bacillati</taxon>
        <taxon>Bacillota</taxon>
        <taxon>Clostridia</taxon>
        <taxon>Lachnospirales</taxon>
        <taxon>Lachnospiraceae</taxon>
        <taxon>Acetatifactor</taxon>
    </lineage>
</organism>
<gene>
    <name evidence="2" type="ORF">AMURIS_04977</name>
</gene>
<evidence type="ECO:0000313" key="3">
    <source>
        <dbReference type="Proteomes" id="UP000236311"/>
    </source>
</evidence>
<dbReference type="AlphaFoldDB" id="A0A2K4ZP25"/>
<accession>A0A2K4ZP25</accession>
<keyword evidence="3" id="KW-1185">Reference proteome</keyword>
<sequence>MITQAEKINVLNYNENKVSVMVSPTESFTFEPSVDGEIPSVIPMTFEQIRYANNYNTFRGGFLFFEKNKEKEIYEELGITNWECILNNKEIREILLSPSYDGLKKIVDIKDSAVFERVRAAFHKLKAEGTNDISVRVQQIISTRYKELQNKKVTTSIVIEKKDLAQSVPNKEVESLKAENKAMQEQLANMQEMMEKLLAQQSAKTETNESKKETTAPKKSPGRPKKNTE</sequence>
<reference evidence="2 3" key="1">
    <citation type="submission" date="2018-01" db="EMBL/GenBank/DDBJ databases">
        <authorList>
            <person name="Gaut B.S."/>
            <person name="Morton B.R."/>
            <person name="Clegg M.T."/>
            <person name="Duvall M.R."/>
        </authorList>
    </citation>
    <scope>NUCLEOTIDE SEQUENCE [LARGE SCALE GENOMIC DNA]</scope>
    <source>
        <strain evidence="2">GP69</strain>
    </source>
</reference>
<proteinExistence type="predicted"/>
<feature type="compositionally biased region" description="Basic residues" evidence="1">
    <location>
        <begin position="220"/>
        <end position="229"/>
    </location>
</feature>
<name>A0A2K4ZP25_9FIRM</name>
<protein>
    <submittedName>
        <fullName evidence="2">Uncharacterized protein</fullName>
    </submittedName>
</protein>
<evidence type="ECO:0000256" key="1">
    <source>
        <dbReference type="SAM" id="MobiDB-lite"/>
    </source>
</evidence>